<feature type="transmembrane region" description="Helical" evidence="2">
    <location>
        <begin position="28"/>
        <end position="49"/>
    </location>
</feature>
<keyword evidence="2" id="KW-0812">Transmembrane</keyword>
<name>A0A2Z4FKA8_9DELT</name>
<reference evidence="3 4" key="1">
    <citation type="submission" date="2018-06" db="EMBL/GenBank/DDBJ databases">
        <title>Lujinxingia sediminis gen. nov. sp. nov., a new facultative anaerobic member of the class Deltaproteobacteria, and proposal of Lujinxingaceae fam. nov.</title>
        <authorList>
            <person name="Guo L.-Y."/>
            <person name="Li C.-M."/>
            <person name="Wang S."/>
            <person name="Du Z.-J."/>
        </authorList>
    </citation>
    <scope>NUCLEOTIDE SEQUENCE [LARGE SCALE GENOMIC DNA]</scope>
    <source>
        <strain evidence="3 4">FA350</strain>
    </source>
</reference>
<keyword evidence="4" id="KW-1185">Reference proteome</keyword>
<dbReference type="KEGG" id="bsed:DN745_08650"/>
<dbReference type="OrthoDB" id="10008231at2"/>
<dbReference type="EMBL" id="CP030032">
    <property type="protein sequence ID" value="AWV89401.1"/>
    <property type="molecule type" value="Genomic_DNA"/>
</dbReference>
<feature type="region of interest" description="Disordered" evidence="1">
    <location>
        <begin position="306"/>
        <end position="326"/>
    </location>
</feature>
<keyword evidence="2" id="KW-1133">Transmembrane helix</keyword>
<dbReference type="RefSeq" id="WP_111333987.1">
    <property type="nucleotide sequence ID" value="NZ_CP030032.1"/>
</dbReference>
<proteinExistence type="predicted"/>
<gene>
    <name evidence="3" type="ORF">DN745_08650</name>
</gene>
<organism evidence="3 4">
    <name type="scientific">Bradymonas sediminis</name>
    <dbReference type="NCBI Taxonomy" id="1548548"/>
    <lineage>
        <taxon>Bacteria</taxon>
        <taxon>Deltaproteobacteria</taxon>
        <taxon>Bradymonadales</taxon>
        <taxon>Bradymonadaceae</taxon>
        <taxon>Bradymonas</taxon>
    </lineage>
</organism>
<keyword evidence="2" id="KW-0472">Membrane</keyword>
<accession>A0A2Z4FKA8</accession>
<protein>
    <submittedName>
        <fullName evidence="3">Uncharacterized protein</fullName>
    </submittedName>
</protein>
<sequence>MSRIEFKPPSDFVSGDSGSGGGKKVWKILGIGCLVILILFGVALAFGAWQTVSCCGSFKEFIVQEVAAQKMATEVASDLKANKLEAIRAKMSEDLAAKISVDQLSLQRDEYASLIDGALPNIMGSTMTADGHWDISVEFTPPESSQKLVMILGIDAQPVADSEEPVLTLDSLLFEQRSRDLRAEPAAVVVLDFHRALRSGNDETAYALVASRFPEMAAFRTFLADQKPVFREGEVKIKSVENRHDRSTVYILVGPDGAERLQVEYELGPSRASVGKLEIRKVIPTYLNVAPTEEGDADLEVDEAAEVEAAGEEAVDSAESEAVDSE</sequence>
<feature type="region of interest" description="Disordered" evidence="1">
    <location>
        <begin position="1"/>
        <end position="20"/>
    </location>
</feature>
<dbReference type="Proteomes" id="UP000249799">
    <property type="component" value="Chromosome"/>
</dbReference>
<evidence type="ECO:0000313" key="3">
    <source>
        <dbReference type="EMBL" id="AWV89401.1"/>
    </source>
</evidence>
<evidence type="ECO:0000256" key="1">
    <source>
        <dbReference type="SAM" id="MobiDB-lite"/>
    </source>
</evidence>
<evidence type="ECO:0000313" key="4">
    <source>
        <dbReference type="Proteomes" id="UP000249799"/>
    </source>
</evidence>
<dbReference type="AlphaFoldDB" id="A0A2Z4FKA8"/>
<evidence type="ECO:0000256" key="2">
    <source>
        <dbReference type="SAM" id="Phobius"/>
    </source>
</evidence>